<evidence type="ECO:0000256" key="4">
    <source>
        <dbReference type="PIRSR" id="PIRSR606225-1"/>
    </source>
</evidence>
<reference evidence="8" key="1">
    <citation type="submission" date="2022-05" db="EMBL/GenBank/DDBJ databases">
        <title>Novel bacterial taxa in a minimal lignocellulolytic consortium and its capacity to transform plastics disclosed by genome-resolved metagenomics.</title>
        <authorList>
            <person name="Rodriguez C.A.D."/>
            <person name="Diaz-Garcia L."/>
            <person name="Herrera K."/>
            <person name="Tarazona N.A."/>
            <person name="Sproer C."/>
            <person name="Overmann J."/>
            <person name="Jimenez D.J."/>
        </authorList>
    </citation>
    <scope>NUCLEOTIDE SEQUENCE</scope>
    <source>
        <strain evidence="8">MAG5</strain>
    </source>
</reference>
<organism evidence="8 9">
    <name type="scientific">Candidatus Pristimantibacillus lignocellulolyticus</name>
    <dbReference type="NCBI Taxonomy" id="2994561"/>
    <lineage>
        <taxon>Bacteria</taxon>
        <taxon>Bacillati</taxon>
        <taxon>Bacillota</taxon>
        <taxon>Bacilli</taxon>
        <taxon>Bacillales</taxon>
        <taxon>Paenibacillaceae</taxon>
        <taxon>Candidatus Pristimantibacillus</taxon>
    </lineage>
</organism>
<feature type="active site" evidence="4">
    <location>
        <position position="175"/>
    </location>
</feature>
<dbReference type="GO" id="GO:0009982">
    <property type="term" value="F:pseudouridine synthase activity"/>
    <property type="evidence" value="ECO:0007669"/>
    <property type="project" value="InterPro"/>
</dbReference>
<evidence type="ECO:0000313" key="9">
    <source>
        <dbReference type="Proteomes" id="UP001056756"/>
    </source>
</evidence>
<comment type="function">
    <text evidence="5">Responsible for synthesis of pseudouridine from uracil.</text>
</comment>
<comment type="catalytic activity">
    <reaction evidence="1 5">
        <text>a uridine in RNA = a pseudouridine in RNA</text>
        <dbReference type="Rhea" id="RHEA:48348"/>
        <dbReference type="Rhea" id="RHEA-COMP:12068"/>
        <dbReference type="Rhea" id="RHEA-COMP:12069"/>
        <dbReference type="ChEBI" id="CHEBI:65314"/>
        <dbReference type="ChEBI" id="CHEBI:65315"/>
    </reaction>
</comment>
<dbReference type="InterPro" id="IPR006225">
    <property type="entry name" value="PsdUridine_synth_RluC/D"/>
</dbReference>
<dbReference type="CDD" id="cd02869">
    <property type="entry name" value="PseudoU_synth_RluA_like"/>
    <property type="match status" value="1"/>
</dbReference>
<dbReference type="GO" id="GO:0000455">
    <property type="term" value="P:enzyme-directed rRNA pseudouridine synthesis"/>
    <property type="evidence" value="ECO:0007669"/>
    <property type="project" value="TreeGrafter"/>
</dbReference>
<name>A0A9J6ZHU8_9BACL</name>
<keyword evidence="3 5" id="KW-0413">Isomerase</keyword>
<dbReference type="InterPro" id="IPR006145">
    <property type="entry name" value="PsdUridine_synth_RsuA/RluA"/>
</dbReference>
<sequence>MKNNKPSFRQKSDKKSAPKPSRRQDGPVKSTKKPTVRHVSTLRNTAPLKQFTVTEDTELLVFLIDKIAGQGRNSIKSVLARGQVSVDDRVEKLYNYPLKAGQVVAVSKERITAAPQLIGLRIVHEDDDLIVVNKDTGLLSVASEQEGELTAYRQLTAYVRATNPDSRIFVLHRLDRDTSGIMMFAKSEKVQQKMQTAWTDVVKERTYVALVEGFVKKQQGTISSYLKETSTLKMYSSQHAGDGLHAVTHYKVMNANRDYSLLEVNLETGRKNQIRVHMQDLGHPIAGDKKYGAKLKSIGRLGLHARVLAFEHPTTGKIMRFETPIPKQFLSQFKEK</sequence>
<dbReference type="InterPro" id="IPR006224">
    <property type="entry name" value="PsdUridine_synth_RluA-like_CS"/>
</dbReference>
<dbReference type="EC" id="5.4.99.-" evidence="5"/>
<feature type="compositionally biased region" description="Basic and acidic residues" evidence="6">
    <location>
        <begin position="10"/>
        <end position="26"/>
    </location>
</feature>
<dbReference type="GO" id="GO:0140098">
    <property type="term" value="F:catalytic activity, acting on RNA"/>
    <property type="evidence" value="ECO:0007669"/>
    <property type="project" value="UniProtKB-ARBA"/>
</dbReference>
<dbReference type="NCBIfam" id="TIGR00005">
    <property type="entry name" value="rluA_subfam"/>
    <property type="match status" value="1"/>
</dbReference>
<evidence type="ECO:0000256" key="3">
    <source>
        <dbReference type="ARBA" id="ARBA00023235"/>
    </source>
</evidence>
<proteinExistence type="inferred from homology"/>
<feature type="domain" description="Pseudouridine synthase RsuA/RluA-like" evidence="7">
    <location>
        <begin position="128"/>
        <end position="279"/>
    </location>
</feature>
<feature type="region of interest" description="Disordered" evidence="6">
    <location>
        <begin position="1"/>
        <end position="41"/>
    </location>
</feature>
<evidence type="ECO:0000256" key="5">
    <source>
        <dbReference type="RuleBase" id="RU362028"/>
    </source>
</evidence>
<evidence type="ECO:0000259" key="7">
    <source>
        <dbReference type="Pfam" id="PF00849"/>
    </source>
</evidence>
<dbReference type="InterPro" id="IPR020103">
    <property type="entry name" value="PsdUridine_synth_cat_dom_sf"/>
</dbReference>
<dbReference type="KEGG" id="plig:NAG76_05705"/>
<dbReference type="Pfam" id="PF00849">
    <property type="entry name" value="PseudoU_synth_2"/>
    <property type="match status" value="1"/>
</dbReference>
<dbReference type="PROSITE" id="PS01129">
    <property type="entry name" value="PSI_RLU"/>
    <property type="match status" value="1"/>
</dbReference>
<dbReference type="InterPro" id="IPR050188">
    <property type="entry name" value="RluA_PseudoU_synthase"/>
</dbReference>
<dbReference type="GO" id="GO:0003723">
    <property type="term" value="F:RNA binding"/>
    <property type="evidence" value="ECO:0007669"/>
    <property type="project" value="InterPro"/>
</dbReference>
<evidence type="ECO:0000256" key="1">
    <source>
        <dbReference type="ARBA" id="ARBA00000073"/>
    </source>
</evidence>
<dbReference type="AlphaFoldDB" id="A0A9J6ZHU8"/>
<gene>
    <name evidence="8" type="ORF">NAG76_05705</name>
</gene>
<dbReference type="PANTHER" id="PTHR21600">
    <property type="entry name" value="MITOCHONDRIAL RNA PSEUDOURIDINE SYNTHASE"/>
    <property type="match status" value="1"/>
</dbReference>
<comment type="similarity">
    <text evidence="2 5">Belongs to the pseudouridine synthase RluA family.</text>
</comment>
<dbReference type="PANTHER" id="PTHR21600:SF44">
    <property type="entry name" value="RIBOSOMAL LARGE SUBUNIT PSEUDOURIDINE SYNTHASE D"/>
    <property type="match status" value="1"/>
</dbReference>
<dbReference type="EMBL" id="CP097899">
    <property type="protein sequence ID" value="URN95741.1"/>
    <property type="molecule type" value="Genomic_DNA"/>
</dbReference>
<evidence type="ECO:0000256" key="2">
    <source>
        <dbReference type="ARBA" id="ARBA00010876"/>
    </source>
</evidence>
<dbReference type="SUPFAM" id="SSF55120">
    <property type="entry name" value="Pseudouridine synthase"/>
    <property type="match status" value="1"/>
</dbReference>
<evidence type="ECO:0000313" key="8">
    <source>
        <dbReference type="EMBL" id="URN95741.1"/>
    </source>
</evidence>
<protein>
    <recommendedName>
        <fullName evidence="5">Pseudouridine synthase</fullName>
        <ecNumber evidence="5">5.4.99.-</ecNumber>
    </recommendedName>
</protein>
<dbReference type="Proteomes" id="UP001056756">
    <property type="component" value="Chromosome"/>
</dbReference>
<dbReference type="Gene3D" id="3.30.2350.10">
    <property type="entry name" value="Pseudouridine synthase"/>
    <property type="match status" value="1"/>
</dbReference>
<evidence type="ECO:0000256" key="6">
    <source>
        <dbReference type="SAM" id="MobiDB-lite"/>
    </source>
</evidence>
<accession>A0A9J6ZHU8</accession>